<name>A0A397U770_9GLOM</name>
<reference evidence="1 2" key="1">
    <citation type="submission" date="2018-06" db="EMBL/GenBank/DDBJ databases">
        <title>Comparative genomics reveals the genomic features of Rhizophagus irregularis, R. cerebriforme, R. diaphanum and Gigaspora rosea, and their symbiotic lifestyle signature.</title>
        <authorList>
            <person name="Morin E."/>
            <person name="San Clemente H."/>
            <person name="Chen E.C.H."/>
            <person name="De La Providencia I."/>
            <person name="Hainaut M."/>
            <person name="Kuo A."/>
            <person name="Kohler A."/>
            <person name="Murat C."/>
            <person name="Tang N."/>
            <person name="Roy S."/>
            <person name="Loubradou J."/>
            <person name="Henrissat B."/>
            <person name="Grigoriev I.V."/>
            <person name="Corradi N."/>
            <person name="Roux C."/>
            <person name="Martin F.M."/>
        </authorList>
    </citation>
    <scope>NUCLEOTIDE SEQUENCE [LARGE SCALE GENOMIC DNA]</scope>
    <source>
        <strain evidence="1 2">DAOM 194757</strain>
    </source>
</reference>
<evidence type="ECO:0000313" key="1">
    <source>
        <dbReference type="EMBL" id="RIB06080.1"/>
    </source>
</evidence>
<sequence>MSRLTGSCNITICDTLCSNCYNGIAVNSSFEFKQHSEKSRSALENFMYRY</sequence>
<comment type="caution">
    <text evidence="1">The sequence shown here is derived from an EMBL/GenBank/DDBJ whole genome shotgun (WGS) entry which is preliminary data.</text>
</comment>
<keyword evidence="2" id="KW-1185">Reference proteome</keyword>
<proteinExistence type="predicted"/>
<dbReference type="AlphaFoldDB" id="A0A397U770"/>
<gene>
    <name evidence="1" type="ORF">C2G38_2217996</name>
</gene>
<dbReference type="Proteomes" id="UP000266673">
    <property type="component" value="Unassembled WGS sequence"/>
</dbReference>
<dbReference type="EMBL" id="QKWP01001872">
    <property type="protein sequence ID" value="RIB06080.1"/>
    <property type="molecule type" value="Genomic_DNA"/>
</dbReference>
<evidence type="ECO:0000313" key="2">
    <source>
        <dbReference type="Proteomes" id="UP000266673"/>
    </source>
</evidence>
<organism evidence="1 2">
    <name type="scientific">Gigaspora rosea</name>
    <dbReference type="NCBI Taxonomy" id="44941"/>
    <lineage>
        <taxon>Eukaryota</taxon>
        <taxon>Fungi</taxon>
        <taxon>Fungi incertae sedis</taxon>
        <taxon>Mucoromycota</taxon>
        <taxon>Glomeromycotina</taxon>
        <taxon>Glomeromycetes</taxon>
        <taxon>Diversisporales</taxon>
        <taxon>Gigasporaceae</taxon>
        <taxon>Gigaspora</taxon>
    </lineage>
</organism>
<protein>
    <submittedName>
        <fullName evidence="1">Uncharacterized protein</fullName>
    </submittedName>
</protein>
<accession>A0A397U770</accession>